<organism evidence="1 2">
    <name type="scientific">Streptomyces indicus</name>
    <dbReference type="NCBI Taxonomy" id="417292"/>
    <lineage>
        <taxon>Bacteria</taxon>
        <taxon>Bacillati</taxon>
        <taxon>Actinomycetota</taxon>
        <taxon>Actinomycetes</taxon>
        <taxon>Kitasatosporales</taxon>
        <taxon>Streptomycetaceae</taxon>
        <taxon>Streptomyces</taxon>
    </lineage>
</organism>
<accession>A0A1G9BW73</accession>
<dbReference type="Proteomes" id="UP000199155">
    <property type="component" value="Unassembled WGS sequence"/>
</dbReference>
<keyword evidence="2" id="KW-1185">Reference proteome</keyword>
<dbReference type="EMBL" id="FNFF01000007">
    <property type="protein sequence ID" value="SDK43682.1"/>
    <property type="molecule type" value="Genomic_DNA"/>
</dbReference>
<gene>
    <name evidence="1" type="ORF">SAMN05421806_107277</name>
</gene>
<dbReference type="STRING" id="417292.SAMN05421806_107277"/>
<sequence length="32" mass="3447">MEDLAAVRGGRRAGDVYGRRAACIPDDNGKKK</sequence>
<evidence type="ECO:0000313" key="1">
    <source>
        <dbReference type="EMBL" id="SDK43682.1"/>
    </source>
</evidence>
<proteinExistence type="predicted"/>
<protein>
    <submittedName>
        <fullName evidence="1">Uncharacterized protein</fullName>
    </submittedName>
</protein>
<reference evidence="1 2" key="1">
    <citation type="submission" date="2016-10" db="EMBL/GenBank/DDBJ databases">
        <authorList>
            <person name="de Groot N.N."/>
        </authorList>
    </citation>
    <scope>NUCLEOTIDE SEQUENCE [LARGE SCALE GENOMIC DNA]</scope>
    <source>
        <strain evidence="1 2">CGMCC 4.5727</strain>
    </source>
</reference>
<name>A0A1G9BW73_9ACTN</name>
<evidence type="ECO:0000313" key="2">
    <source>
        <dbReference type="Proteomes" id="UP000199155"/>
    </source>
</evidence>
<dbReference type="AlphaFoldDB" id="A0A1G9BW73"/>